<feature type="compositionally biased region" description="Acidic residues" evidence="3">
    <location>
        <begin position="94"/>
        <end position="118"/>
    </location>
</feature>
<feature type="compositionally biased region" description="Basic and acidic residues" evidence="3">
    <location>
        <begin position="136"/>
        <end position="145"/>
    </location>
</feature>
<reference evidence="5" key="1">
    <citation type="submission" date="2020-08" db="EMBL/GenBank/DDBJ databases">
        <title>Multicomponent nature underlies the extraordinary mechanical properties of spider dragline silk.</title>
        <authorList>
            <person name="Kono N."/>
            <person name="Nakamura H."/>
            <person name="Mori M."/>
            <person name="Yoshida Y."/>
            <person name="Ohtoshi R."/>
            <person name="Malay A.D."/>
            <person name="Moran D.A.P."/>
            <person name="Tomita M."/>
            <person name="Numata K."/>
            <person name="Arakawa K."/>
        </authorList>
    </citation>
    <scope>NUCLEOTIDE SEQUENCE</scope>
</reference>
<dbReference type="PANTHER" id="PTHR48025">
    <property type="entry name" value="OS02G0815200 PROTEIN"/>
    <property type="match status" value="1"/>
</dbReference>
<dbReference type="GO" id="GO:0003729">
    <property type="term" value="F:mRNA binding"/>
    <property type="evidence" value="ECO:0007669"/>
    <property type="project" value="TreeGrafter"/>
</dbReference>
<name>A0A8X7C6A9_9ARAC</name>
<dbReference type="Proteomes" id="UP000886998">
    <property type="component" value="Unassembled WGS sequence"/>
</dbReference>
<evidence type="ECO:0000256" key="2">
    <source>
        <dbReference type="PROSITE-ProRule" id="PRU00176"/>
    </source>
</evidence>
<dbReference type="Pfam" id="PF00076">
    <property type="entry name" value="RRM_1"/>
    <property type="match status" value="1"/>
</dbReference>
<feature type="compositionally biased region" description="Acidic residues" evidence="3">
    <location>
        <begin position="146"/>
        <end position="160"/>
    </location>
</feature>
<keyword evidence="6" id="KW-1185">Reference proteome</keyword>
<dbReference type="PANTHER" id="PTHR48025:SF1">
    <property type="entry name" value="RRM DOMAIN-CONTAINING PROTEIN"/>
    <property type="match status" value="1"/>
</dbReference>
<evidence type="ECO:0000256" key="1">
    <source>
        <dbReference type="ARBA" id="ARBA00022884"/>
    </source>
</evidence>
<dbReference type="InterPro" id="IPR012677">
    <property type="entry name" value="Nucleotide-bd_a/b_plait_sf"/>
</dbReference>
<sequence length="411" mass="46966">GKKAFQVDNDSSSDFDEDSGEEMIVQKTPKNKTSQSRISQSMSAKKVSFELSGKKTPRKTPQKNNSFIGKKQPTPVAKGMKGNKSVQKKKSQSEEMDDDDDDDDDFDMDMDEDDEEEDVAKKSKKPTTPKANTPKNEIKKKSSSKEEDDSDDSVEDEEEEQIQKQKNMKTPKANTPKNKSEENDDSEKMAAVKEMDAQRRKEENLRTLFVGNLPNDVTLDDLEALSSDFKIVFARIHPNMRKKYAFITFASEEKARANYTALQGKELKGQVLNVDYNREKGNRKSEDYQWPLNVKELHINGIPQSVTVGDVATLFPKACLVKIIYKKDQRSVLVGFKKVEDADEAYNLKEIELGGRKLFIYHATMGYPNKYKGKRTFEPSKKFPSNNDISKVRQRDEKYNPAKKMKFSKKN</sequence>
<evidence type="ECO:0000259" key="4">
    <source>
        <dbReference type="PROSITE" id="PS50102"/>
    </source>
</evidence>
<organism evidence="5 6">
    <name type="scientific">Trichonephila inaurata madagascariensis</name>
    <dbReference type="NCBI Taxonomy" id="2747483"/>
    <lineage>
        <taxon>Eukaryota</taxon>
        <taxon>Metazoa</taxon>
        <taxon>Ecdysozoa</taxon>
        <taxon>Arthropoda</taxon>
        <taxon>Chelicerata</taxon>
        <taxon>Arachnida</taxon>
        <taxon>Araneae</taxon>
        <taxon>Araneomorphae</taxon>
        <taxon>Entelegynae</taxon>
        <taxon>Araneoidea</taxon>
        <taxon>Nephilidae</taxon>
        <taxon>Trichonephila</taxon>
        <taxon>Trichonephila inaurata</taxon>
    </lineage>
</organism>
<dbReference type="CDD" id="cd00590">
    <property type="entry name" value="RRM_SF"/>
    <property type="match status" value="2"/>
</dbReference>
<dbReference type="OrthoDB" id="6437583at2759"/>
<dbReference type="SUPFAM" id="SSF54928">
    <property type="entry name" value="RNA-binding domain, RBD"/>
    <property type="match status" value="2"/>
</dbReference>
<keyword evidence="1 2" id="KW-0694">RNA-binding</keyword>
<feature type="compositionally biased region" description="Basic and acidic residues" evidence="3">
    <location>
        <begin position="390"/>
        <end position="400"/>
    </location>
</feature>
<feature type="compositionally biased region" description="Acidic residues" evidence="3">
    <location>
        <begin position="11"/>
        <end position="21"/>
    </location>
</feature>
<evidence type="ECO:0000313" key="6">
    <source>
        <dbReference type="Proteomes" id="UP000886998"/>
    </source>
</evidence>
<feature type="region of interest" description="Disordered" evidence="3">
    <location>
        <begin position="1"/>
        <end position="199"/>
    </location>
</feature>
<comment type="caution">
    <text evidence="5">The sequence shown here is derived from an EMBL/GenBank/DDBJ whole genome shotgun (WGS) entry which is preliminary data.</text>
</comment>
<proteinExistence type="predicted"/>
<feature type="non-terminal residue" evidence="5">
    <location>
        <position position="1"/>
    </location>
</feature>
<dbReference type="GO" id="GO:0005634">
    <property type="term" value="C:nucleus"/>
    <property type="evidence" value="ECO:0007669"/>
    <property type="project" value="TreeGrafter"/>
</dbReference>
<feature type="compositionally biased region" description="Polar residues" evidence="3">
    <location>
        <begin position="31"/>
        <end position="43"/>
    </location>
</feature>
<dbReference type="SMART" id="SM00360">
    <property type="entry name" value="RRM"/>
    <property type="match status" value="2"/>
</dbReference>
<feature type="domain" description="RRM" evidence="4">
    <location>
        <begin position="206"/>
        <end position="279"/>
    </location>
</feature>
<feature type="compositionally biased region" description="Basic and acidic residues" evidence="3">
    <location>
        <begin position="178"/>
        <end position="199"/>
    </location>
</feature>
<evidence type="ECO:0000313" key="5">
    <source>
        <dbReference type="EMBL" id="GFY53929.1"/>
    </source>
</evidence>
<dbReference type="InterPro" id="IPR000504">
    <property type="entry name" value="RRM_dom"/>
</dbReference>
<dbReference type="PROSITE" id="PS50102">
    <property type="entry name" value="RRM"/>
    <property type="match status" value="1"/>
</dbReference>
<gene>
    <name evidence="5" type="primary">AVEN_40944_1</name>
    <name evidence="5" type="ORF">TNIN_86941</name>
</gene>
<dbReference type="InterPro" id="IPR050502">
    <property type="entry name" value="Euk_RNA-bind_prot"/>
</dbReference>
<feature type="compositionally biased region" description="Basic residues" evidence="3">
    <location>
        <begin position="401"/>
        <end position="411"/>
    </location>
</feature>
<dbReference type="InterPro" id="IPR035979">
    <property type="entry name" value="RBD_domain_sf"/>
</dbReference>
<accession>A0A8X7C6A9</accession>
<evidence type="ECO:0000256" key="3">
    <source>
        <dbReference type="SAM" id="MobiDB-lite"/>
    </source>
</evidence>
<dbReference type="EMBL" id="BMAV01009564">
    <property type="protein sequence ID" value="GFY53929.1"/>
    <property type="molecule type" value="Genomic_DNA"/>
</dbReference>
<protein>
    <submittedName>
        <fullName evidence="5">RRM domain-containing protein</fullName>
    </submittedName>
</protein>
<dbReference type="Gene3D" id="3.30.70.330">
    <property type="match status" value="2"/>
</dbReference>
<feature type="region of interest" description="Disordered" evidence="3">
    <location>
        <begin position="376"/>
        <end position="411"/>
    </location>
</feature>
<dbReference type="AlphaFoldDB" id="A0A8X7C6A9"/>